<feature type="domain" description="Yeast cell wall synthesis Kre9/Knh1-like N-terminal" evidence="4">
    <location>
        <begin position="322"/>
        <end position="407"/>
    </location>
</feature>
<feature type="chain" id="PRO_5008012033" evidence="3">
    <location>
        <begin position="29"/>
        <end position="447"/>
    </location>
</feature>
<dbReference type="EMBL" id="CYYA01000007">
    <property type="protein sequence ID" value="CUM96850.1"/>
    <property type="molecule type" value="Genomic_DNA"/>
</dbReference>
<dbReference type="Pfam" id="PF19789">
    <property type="entry name" value="DUF6273"/>
    <property type="match status" value="1"/>
</dbReference>
<evidence type="ECO:0000313" key="6">
    <source>
        <dbReference type="EMBL" id="CUM96850.1"/>
    </source>
</evidence>
<keyword evidence="1 3" id="KW-0732">Signal</keyword>
<dbReference type="STRING" id="39490.ERS852448_01284"/>
<feature type="signal peptide" evidence="3">
    <location>
        <begin position="1"/>
        <end position="28"/>
    </location>
</feature>
<dbReference type="GeneID" id="97390762"/>
<dbReference type="OrthoDB" id="1771670at2"/>
<dbReference type="InterPro" id="IPR046240">
    <property type="entry name" value="DUF6273"/>
</dbReference>
<protein>
    <submittedName>
        <fullName evidence="6">Uncharacterized protein</fullName>
    </submittedName>
</protein>
<accession>A0A173T2Z4</accession>
<organism evidence="6 7">
    <name type="scientific">Eubacterium ramulus</name>
    <dbReference type="NCBI Taxonomy" id="39490"/>
    <lineage>
        <taxon>Bacteria</taxon>
        <taxon>Bacillati</taxon>
        <taxon>Bacillota</taxon>
        <taxon>Clostridia</taxon>
        <taxon>Eubacteriales</taxon>
        <taxon>Eubacteriaceae</taxon>
        <taxon>Eubacterium</taxon>
    </lineage>
</organism>
<evidence type="ECO:0000256" key="1">
    <source>
        <dbReference type="ARBA" id="ARBA00022729"/>
    </source>
</evidence>
<proteinExistence type="predicted"/>
<evidence type="ECO:0000259" key="4">
    <source>
        <dbReference type="Pfam" id="PF10342"/>
    </source>
</evidence>
<dbReference type="RefSeq" id="WP_156330962.1">
    <property type="nucleotide sequence ID" value="NZ_CBCTYR010000049.1"/>
</dbReference>
<dbReference type="InterPro" id="IPR018466">
    <property type="entry name" value="Kre9/Knh1-like_N"/>
</dbReference>
<evidence type="ECO:0000259" key="5">
    <source>
        <dbReference type="Pfam" id="PF19789"/>
    </source>
</evidence>
<reference evidence="6 7" key="1">
    <citation type="submission" date="2015-09" db="EMBL/GenBank/DDBJ databases">
        <authorList>
            <consortium name="Pathogen Informatics"/>
        </authorList>
    </citation>
    <scope>NUCLEOTIDE SEQUENCE [LARGE SCALE GENOMIC DNA]</scope>
    <source>
        <strain evidence="6 7">2789STDY5608891</strain>
    </source>
</reference>
<evidence type="ECO:0000256" key="3">
    <source>
        <dbReference type="SAM" id="SignalP"/>
    </source>
</evidence>
<name>A0A173T2Z4_EUBRA</name>
<dbReference type="Proteomes" id="UP000095492">
    <property type="component" value="Unassembled WGS sequence"/>
</dbReference>
<feature type="region of interest" description="Disordered" evidence="2">
    <location>
        <begin position="428"/>
        <end position="447"/>
    </location>
</feature>
<evidence type="ECO:0000256" key="2">
    <source>
        <dbReference type="SAM" id="MobiDB-lite"/>
    </source>
</evidence>
<evidence type="ECO:0000313" key="7">
    <source>
        <dbReference type="Proteomes" id="UP000095492"/>
    </source>
</evidence>
<sequence length="447" mass="47764">MRTTGKRLLSILLCLCMAACMLPTVAFAADTGKAIQLVNSGSAANISGSQEDSIYFGTYRQSSDGSGSYNTEPVKWRVLSNADGKMFLLADQNLDVKPYNSSYISITWEKSTIRSWLNGYGANENSDGTDYSSDNFIGTAFSGEEQSAICDTYVYNATQSDESSNPNPSYNTAGGNNTTDKIFLLSIEEAINSSYFPNGNESRKSTNTAYVASYSGMVSVGNADYWWLRSPGSDDLLAVFVPASGGVDSSGFPVAHPGHAVRPAFNLNLDAVLFTSAAVGGKSSGAVGADALKFVSNYSGSEWKLTLQDSSRRFSADVNGQTSASVPAGGSVQITYSGAQTGENEYVSVLLCDGNDNVLYYGNIAQNSTSGTATLNIPSGLAEENYTLKVFSEQCNGDKQTDYASEFQNIDLNVLPQEETPNAVFTATNRRNDGDYRSNGRTRCKSI</sequence>
<dbReference type="Pfam" id="PF10342">
    <property type="entry name" value="Kre9_KNH"/>
    <property type="match status" value="1"/>
</dbReference>
<feature type="domain" description="DUF6273" evidence="5">
    <location>
        <begin position="83"/>
        <end position="268"/>
    </location>
</feature>
<gene>
    <name evidence="6" type="ORF">ERS852448_01284</name>
</gene>
<dbReference type="AlphaFoldDB" id="A0A173T2Z4"/>